<feature type="domain" description="Smr" evidence="10">
    <location>
        <begin position="717"/>
        <end position="792"/>
    </location>
</feature>
<dbReference type="SMART" id="SM00463">
    <property type="entry name" value="SMR"/>
    <property type="match status" value="1"/>
</dbReference>
<dbReference type="EC" id="3.1.-.-" evidence="8"/>
<keyword evidence="7 8" id="KW-0238">DNA-binding</keyword>
<name>A0A9D2MIV6_9FIRM</name>
<keyword evidence="3 8" id="KW-0547">Nucleotide-binding</keyword>
<organism evidence="11 12">
    <name type="scientific">Candidatus Eubacterium faecale</name>
    <dbReference type="NCBI Taxonomy" id="2838568"/>
    <lineage>
        <taxon>Bacteria</taxon>
        <taxon>Bacillati</taxon>
        <taxon>Bacillota</taxon>
        <taxon>Clostridia</taxon>
        <taxon>Eubacteriales</taxon>
        <taxon>Eubacteriaceae</taxon>
        <taxon>Eubacterium</taxon>
    </lineage>
</organism>
<dbReference type="InterPro" id="IPR002625">
    <property type="entry name" value="Smr_dom"/>
</dbReference>
<evidence type="ECO:0000256" key="3">
    <source>
        <dbReference type="ARBA" id="ARBA00022741"/>
    </source>
</evidence>
<evidence type="ECO:0000256" key="9">
    <source>
        <dbReference type="SAM" id="MobiDB-lite"/>
    </source>
</evidence>
<dbReference type="InterPro" id="IPR007696">
    <property type="entry name" value="DNA_mismatch_repair_MutS_core"/>
</dbReference>
<comment type="function">
    <text evidence="8">Acts as a ribosome collision sensor, splitting the ribosome into its 2 subunits. Detects stalled/collided 70S ribosomes which it binds and splits by an ATP-hydrolysis driven conformational change. Acts upstream of the ribosome quality control system (RQC), a ribosome-associated complex that mediates the extraction of incompletely synthesized nascent chains from stalled ribosomes and their subsequent degradation. Probably generates substrates for RQC.</text>
</comment>
<dbReference type="Gene3D" id="3.40.50.300">
    <property type="entry name" value="P-loop containing nucleotide triphosphate hydrolases"/>
    <property type="match status" value="1"/>
</dbReference>
<dbReference type="GO" id="GO:0006298">
    <property type="term" value="P:mismatch repair"/>
    <property type="evidence" value="ECO:0007669"/>
    <property type="project" value="InterPro"/>
</dbReference>
<dbReference type="Pfam" id="PF01713">
    <property type="entry name" value="Smr"/>
    <property type="match status" value="1"/>
</dbReference>
<evidence type="ECO:0000256" key="5">
    <source>
        <dbReference type="ARBA" id="ARBA00022840"/>
    </source>
</evidence>
<dbReference type="GO" id="GO:0019843">
    <property type="term" value="F:rRNA binding"/>
    <property type="evidence" value="ECO:0007669"/>
    <property type="project" value="UniProtKB-UniRule"/>
</dbReference>
<dbReference type="SUPFAM" id="SSF52540">
    <property type="entry name" value="P-loop containing nucleoside triphosphate hydrolases"/>
    <property type="match status" value="1"/>
</dbReference>
<sequence length="792" mass="87590">MKINKHYEALELPAVLEMLKNEASSDDAKQAALELSPTHILSEAQLLLSQTEDAFSLIARFGGPSFSGLRNVNNAVSRAAAGGELNTSELLGIGGTLRAVRALYEWYGHCSGVSTSLDFFFDSLTVNKYLEEKIFSVIVSEEEIADRASDELYEIRRKIRAKSNSVREKLDSILHSSHYQKFLQEPIVTQRSGRYVVPVKAEHRADVSGLVHDMSSSGATVFIEPVSVVDANNEIRILESREREEIRRILFELSQEAGNFSESIKSSYENAVRIDLIFAKARLAYKMKASVPVLNANGTVLLKKARHPLLDPKKVVPVDISLGGEFDTLVITGPNTGGKTVSIKTIGLLTLMAMCGLMIPAADQSQIAVFDNILVDVGDEQSIQQNLSTFSAHMVNIIAIMKKAGGNSLVLIDELGAGTDPVEGAALAVAIIEDLRAKGAKIAATTHYAELKAYALETPGVMNGSCEFDVETLRPTYRLLIGVPGRSNAFAISEHLGMENAVIEEAKRLVNSESRSFESVLEKLEETRRELEQEKDKAQRAMDAADRMRRKAQSEKDKAARLWDNELERAKREAEKIIASAKRQSADFLLRLEQLKKEADQNHAAEVARKTRREIKNRLGEMEDTVNPRRLADEWDEDYKLPRPVVPGDTVIIRSIGEGEVVEVNKNNVIVKSGMLKTRVKMSDLRLIKKKEAPKQSKPSLLYRTSSKADSDISTEIDLRGKTVDEALHDLSLFIDKCVLLNLHEIRIIHGKGTGALRAAVQDDLRHHPNIADFRLGAYGEGESGVTIAHLK</sequence>
<dbReference type="InterPro" id="IPR046893">
    <property type="entry name" value="MSSS"/>
</dbReference>
<dbReference type="InterPro" id="IPR005747">
    <property type="entry name" value="MutS2"/>
</dbReference>
<dbReference type="PANTHER" id="PTHR48466">
    <property type="entry name" value="OS10G0509000 PROTEIN-RELATED"/>
    <property type="match status" value="1"/>
</dbReference>
<dbReference type="Proteomes" id="UP000823877">
    <property type="component" value="Unassembled WGS sequence"/>
</dbReference>
<evidence type="ECO:0000256" key="8">
    <source>
        <dbReference type="HAMAP-Rule" id="MF_00092"/>
    </source>
</evidence>
<evidence type="ECO:0000256" key="1">
    <source>
        <dbReference type="ARBA" id="ARBA00022722"/>
    </source>
</evidence>
<comment type="function">
    <text evidence="8">Endonuclease that is involved in the suppression of homologous recombination and thus may have a key role in the control of bacterial genetic diversity.</text>
</comment>
<feature type="binding site" evidence="8">
    <location>
        <begin position="333"/>
        <end position="340"/>
    </location>
    <ligand>
        <name>ATP</name>
        <dbReference type="ChEBI" id="CHEBI:30616"/>
    </ligand>
</feature>
<evidence type="ECO:0000313" key="11">
    <source>
        <dbReference type="EMBL" id="HJB75606.1"/>
    </source>
</evidence>
<dbReference type="PANTHER" id="PTHR48466:SF2">
    <property type="entry name" value="OS10G0509000 PROTEIN"/>
    <property type="match status" value="1"/>
</dbReference>
<keyword evidence="8 11" id="KW-0255">Endonuclease</keyword>
<dbReference type="EMBL" id="DWXN01000012">
    <property type="protein sequence ID" value="HJB75606.1"/>
    <property type="molecule type" value="Genomic_DNA"/>
</dbReference>
<keyword evidence="5 8" id="KW-0067">ATP-binding</keyword>
<reference evidence="11" key="2">
    <citation type="submission" date="2021-04" db="EMBL/GenBank/DDBJ databases">
        <authorList>
            <person name="Gilroy R."/>
        </authorList>
    </citation>
    <scope>NUCLEOTIDE SEQUENCE</scope>
    <source>
        <strain evidence="11">CHK188-16595</strain>
    </source>
</reference>
<keyword evidence="4 8" id="KW-0378">Hydrolase</keyword>
<dbReference type="GO" id="GO:0043023">
    <property type="term" value="F:ribosomal large subunit binding"/>
    <property type="evidence" value="ECO:0007669"/>
    <property type="project" value="UniProtKB-UniRule"/>
</dbReference>
<dbReference type="Pfam" id="PF00488">
    <property type="entry name" value="MutS_V"/>
    <property type="match status" value="1"/>
</dbReference>
<dbReference type="InterPro" id="IPR000432">
    <property type="entry name" value="DNA_mismatch_repair_MutS_C"/>
</dbReference>
<keyword evidence="6 8" id="KW-0694">RNA-binding</keyword>
<dbReference type="CDD" id="cd03280">
    <property type="entry name" value="ABC_MutS2"/>
    <property type="match status" value="1"/>
</dbReference>
<evidence type="ECO:0000256" key="4">
    <source>
        <dbReference type="ARBA" id="ARBA00022801"/>
    </source>
</evidence>
<dbReference type="Gene3D" id="3.30.1370.110">
    <property type="match status" value="1"/>
</dbReference>
<dbReference type="PROSITE" id="PS50828">
    <property type="entry name" value="SMR"/>
    <property type="match status" value="1"/>
</dbReference>
<reference evidence="11" key="1">
    <citation type="journal article" date="2021" name="PeerJ">
        <title>Extensive microbial diversity within the chicken gut microbiome revealed by metagenomics and culture.</title>
        <authorList>
            <person name="Gilroy R."/>
            <person name="Ravi A."/>
            <person name="Getino M."/>
            <person name="Pursley I."/>
            <person name="Horton D.L."/>
            <person name="Alikhan N.F."/>
            <person name="Baker D."/>
            <person name="Gharbi K."/>
            <person name="Hall N."/>
            <person name="Watson M."/>
            <person name="Adriaenssens E.M."/>
            <person name="Foster-Nyarko E."/>
            <person name="Jarju S."/>
            <person name="Secka A."/>
            <person name="Antonio M."/>
            <person name="Oren A."/>
            <person name="Chaudhuri R.R."/>
            <person name="La Ragione R."/>
            <person name="Hildebrand F."/>
            <person name="Pallen M.J."/>
        </authorList>
    </citation>
    <scope>NUCLEOTIDE SEQUENCE</scope>
    <source>
        <strain evidence="11">CHK188-16595</strain>
    </source>
</reference>
<evidence type="ECO:0000256" key="7">
    <source>
        <dbReference type="ARBA" id="ARBA00023125"/>
    </source>
</evidence>
<dbReference type="InterPro" id="IPR027417">
    <property type="entry name" value="P-loop_NTPase"/>
</dbReference>
<evidence type="ECO:0000256" key="2">
    <source>
        <dbReference type="ARBA" id="ARBA00022730"/>
    </source>
</evidence>
<evidence type="ECO:0000259" key="10">
    <source>
        <dbReference type="PROSITE" id="PS50828"/>
    </source>
</evidence>
<dbReference type="PROSITE" id="PS00486">
    <property type="entry name" value="DNA_MISMATCH_REPAIR_2"/>
    <property type="match status" value="1"/>
</dbReference>
<dbReference type="InterPro" id="IPR036063">
    <property type="entry name" value="Smr_dom_sf"/>
</dbReference>
<dbReference type="SMART" id="SM00534">
    <property type="entry name" value="MUTSac"/>
    <property type="match status" value="1"/>
</dbReference>
<dbReference type="NCBIfam" id="TIGR01069">
    <property type="entry name" value="mutS2"/>
    <property type="match status" value="1"/>
</dbReference>
<dbReference type="EC" id="3.6.4.-" evidence="8"/>
<dbReference type="SUPFAM" id="SSF160443">
    <property type="entry name" value="SMR domain-like"/>
    <property type="match status" value="1"/>
</dbReference>
<proteinExistence type="inferred from homology"/>
<keyword evidence="1 8" id="KW-0540">Nuclease</keyword>
<dbReference type="AlphaFoldDB" id="A0A9D2MIV6"/>
<dbReference type="InterPro" id="IPR045076">
    <property type="entry name" value="MutS"/>
</dbReference>
<dbReference type="GO" id="GO:0005524">
    <property type="term" value="F:ATP binding"/>
    <property type="evidence" value="ECO:0007669"/>
    <property type="project" value="UniProtKB-UniRule"/>
</dbReference>
<dbReference type="GO" id="GO:0016887">
    <property type="term" value="F:ATP hydrolysis activity"/>
    <property type="evidence" value="ECO:0007669"/>
    <property type="project" value="InterPro"/>
</dbReference>
<dbReference type="GO" id="GO:0140664">
    <property type="term" value="F:ATP-dependent DNA damage sensor activity"/>
    <property type="evidence" value="ECO:0007669"/>
    <property type="project" value="InterPro"/>
</dbReference>
<keyword evidence="2 8" id="KW-0699">rRNA-binding</keyword>
<dbReference type="GO" id="GO:0030983">
    <property type="term" value="F:mismatched DNA binding"/>
    <property type="evidence" value="ECO:0007669"/>
    <property type="project" value="InterPro"/>
</dbReference>
<evidence type="ECO:0000256" key="6">
    <source>
        <dbReference type="ARBA" id="ARBA00022884"/>
    </source>
</evidence>
<gene>
    <name evidence="8" type="primary">mutS2</name>
    <name evidence="8" type="synonym">rqcU</name>
    <name evidence="11" type="ORF">IAA37_08070</name>
</gene>
<dbReference type="PIRSF" id="PIRSF005814">
    <property type="entry name" value="MutS_YshD"/>
    <property type="match status" value="1"/>
</dbReference>
<feature type="region of interest" description="Disordered" evidence="9">
    <location>
        <begin position="531"/>
        <end position="557"/>
    </location>
</feature>
<dbReference type="HAMAP" id="MF_00092">
    <property type="entry name" value="MutS2"/>
    <property type="match status" value="1"/>
</dbReference>
<comment type="subunit">
    <text evidence="8">Homodimer. Binds to stalled ribosomes, contacting rRNA.</text>
</comment>
<dbReference type="GO" id="GO:0004519">
    <property type="term" value="F:endonuclease activity"/>
    <property type="evidence" value="ECO:0007669"/>
    <property type="project" value="UniProtKB-UniRule"/>
</dbReference>
<dbReference type="GO" id="GO:0072344">
    <property type="term" value="P:rescue of stalled ribosome"/>
    <property type="evidence" value="ECO:0007669"/>
    <property type="project" value="UniProtKB-UniRule"/>
</dbReference>
<dbReference type="SMART" id="SM00533">
    <property type="entry name" value="MUTSd"/>
    <property type="match status" value="1"/>
</dbReference>
<dbReference type="GO" id="GO:0045910">
    <property type="term" value="P:negative regulation of DNA recombination"/>
    <property type="evidence" value="ECO:0007669"/>
    <property type="project" value="InterPro"/>
</dbReference>
<comment type="caution">
    <text evidence="11">The sequence shown here is derived from an EMBL/GenBank/DDBJ whole genome shotgun (WGS) entry which is preliminary data.</text>
</comment>
<dbReference type="InterPro" id="IPR036187">
    <property type="entry name" value="DNA_mismatch_repair_MutS_sf"/>
</dbReference>
<accession>A0A9D2MIV6</accession>
<comment type="similarity">
    <text evidence="8">Belongs to the DNA mismatch repair MutS family. MutS2 subfamily.</text>
</comment>
<evidence type="ECO:0000313" key="12">
    <source>
        <dbReference type="Proteomes" id="UP000823877"/>
    </source>
</evidence>
<protein>
    <recommendedName>
        <fullName evidence="8">Endonuclease MutS2</fullName>
        <ecNumber evidence="8">3.1.-.-</ecNumber>
    </recommendedName>
    <alternativeName>
        <fullName evidence="8">Ribosome-associated protein quality control-upstream factor</fullName>
        <shortName evidence="8">RQC-upstream factor</shortName>
        <shortName evidence="8">RqcU</shortName>
        <ecNumber evidence="8">3.6.4.-</ecNumber>
    </alternativeName>
</protein>
<dbReference type="Pfam" id="PF20297">
    <property type="entry name" value="MSSS"/>
    <property type="match status" value="1"/>
</dbReference>
<dbReference type="SUPFAM" id="SSF48334">
    <property type="entry name" value="DNA repair protein MutS, domain III"/>
    <property type="match status" value="1"/>
</dbReference>
<dbReference type="FunFam" id="3.40.50.300:FF:000830">
    <property type="entry name" value="Endonuclease MutS2"/>
    <property type="match status" value="1"/>
</dbReference>